<keyword evidence="1" id="KW-1133">Transmembrane helix</keyword>
<keyword evidence="2" id="KW-0378">Hydrolase</keyword>
<dbReference type="Pfam" id="PF04307">
    <property type="entry name" value="YdjM"/>
    <property type="match status" value="1"/>
</dbReference>
<accession>A0ABQ2B3A8</accession>
<name>A0ABQ2B3A8_9MICO</name>
<evidence type="ECO:0000313" key="2">
    <source>
        <dbReference type="EMBL" id="GGI06902.1"/>
    </source>
</evidence>
<feature type="transmembrane region" description="Helical" evidence="1">
    <location>
        <begin position="86"/>
        <end position="103"/>
    </location>
</feature>
<dbReference type="GO" id="GO:0016787">
    <property type="term" value="F:hydrolase activity"/>
    <property type="evidence" value="ECO:0007669"/>
    <property type="project" value="UniProtKB-KW"/>
</dbReference>
<dbReference type="RefSeq" id="WP_188522909.1">
    <property type="nucleotide sequence ID" value="NZ_BMDG01000004.1"/>
</dbReference>
<dbReference type="EMBL" id="BMDG01000004">
    <property type="protein sequence ID" value="GGI06902.1"/>
    <property type="molecule type" value="Genomic_DNA"/>
</dbReference>
<comment type="caution">
    <text evidence="2">The sequence shown here is derived from an EMBL/GenBank/DDBJ whole genome shotgun (WGS) entry which is preliminary data.</text>
</comment>
<keyword evidence="1" id="KW-0812">Transmembrane</keyword>
<feature type="transmembrane region" description="Helical" evidence="1">
    <location>
        <begin position="109"/>
        <end position="128"/>
    </location>
</feature>
<feature type="transmembrane region" description="Helical" evidence="1">
    <location>
        <begin position="163"/>
        <end position="182"/>
    </location>
</feature>
<organism evidence="2 3">
    <name type="scientific">Isoptericola cucumis</name>
    <dbReference type="NCBI Taxonomy" id="1776856"/>
    <lineage>
        <taxon>Bacteria</taxon>
        <taxon>Bacillati</taxon>
        <taxon>Actinomycetota</taxon>
        <taxon>Actinomycetes</taxon>
        <taxon>Micrococcales</taxon>
        <taxon>Promicromonosporaceae</taxon>
        <taxon>Isoptericola</taxon>
    </lineage>
</organism>
<reference evidence="3" key="1">
    <citation type="journal article" date="2019" name="Int. J. Syst. Evol. Microbiol.">
        <title>The Global Catalogue of Microorganisms (GCM) 10K type strain sequencing project: providing services to taxonomists for standard genome sequencing and annotation.</title>
        <authorList>
            <consortium name="The Broad Institute Genomics Platform"/>
            <consortium name="The Broad Institute Genome Sequencing Center for Infectious Disease"/>
            <person name="Wu L."/>
            <person name="Ma J."/>
        </authorList>
    </citation>
    <scope>NUCLEOTIDE SEQUENCE [LARGE SCALE GENOMIC DNA]</scope>
    <source>
        <strain evidence="3">CCM 8653</strain>
    </source>
</reference>
<dbReference type="InterPro" id="IPR007404">
    <property type="entry name" value="YdjM-like"/>
</dbReference>
<evidence type="ECO:0000256" key="1">
    <source>
        <dbReference type="SAM" id="Phobius"/>
    </source>
</evidence>
<dbReference type="Proteomes" id="UP000632535">
    <property type="component" value="Unassembled WGS sequence"/>
</dbReference>
<gene>
    <name evidence="2" type="ORF">GCM10007368_13480</name>
</gene>
<sequence length="279" mass="29769">MMGGHHAASGAAAWVAVTSTTPIAFGWYPVSEVGVMTGALVCAGAALLPDADHHNGTIAHSLPPVSEGVTKLVATVSGGHRNGTHSLLGIAVFTAIAWVMGLVSVRTEAFGDVLVGPGIMAVLLVAFAVRALKLTGQRRWWTWTLSLSLAAAVAVFAPEEWYWMPFCVGLGCAVHILGDMLTTRGVPLLWPLKFRSPTWVRRYRWMPFDDVWRDGGNISLPVLGDAGSWREWLVMTPVSAYALLGVGWAALDQMGFDTAAVWESATAWTLATSESLLGV</sequence>
<keyword evidence="3" id="KW-1185">Reference proteome</keyword>
<evidence type="ECO:0000313" key="3">
    <source>
        <dbReference type="Proteomes" id="UP000632535"/>
    </source>
</evidence>
<feature type="transmembrane region" description="Helical" evidence="1">
    <location>
        <begin position="140"/>
        <end position="157"/>
    </location>
</feature>
<protein>
    <submittedName>
        <fullName evidence="2">Metal-dependent hydrolase</fullName>
    </submittedName>
</protein>
<proteinExistence type="predicted"/>
<keyword evidence="1" id="KW-0472">Membrane</keyword>